<name>A0A5N6YL08_9EURO</name>
<dbReference type="AlphaFoldDB" id="A0A5N6YL08"/>
<dbReference type="OrthoDB" id="5315444at2759"/>
<gene>
    <name evidence="1" type="ORF">BDV24DRAFT_159011</name>
</gene>
<organism evidence="1">
    <name type="scientific">Aspergillus arachidicola</name>
    <dbReference type="NCBI Taxonomy" id="656916"/>
    <lineage>
        <taxon>Eukaryota</taxon>
        <taxon>Fungi</taxon>
        <taxon>Dikarya</taxon>
        <taxon>Ascomycota</taxon>
        <taxon>Pezizomycotina</taxon>
        <taxon>Eurotiomycetes</taxon>
        <taxon>Eurotiomycetidae</taxon>
        <taxon>Eurotiales</taxon>
        <taxon>Aspergillaceae</taxon>
        <taxon>Aspergillus</taxon>
        <taxon>Aspergillus subgen. Circumdati</taxon>
    </lineage>
</organism>
<accession>A0A5N6YL08</accession>
<dbReference type="Proteomes" id="UP000325558">
    <property type="component" value="Unassembled WGS sequence"/>
</dbReference>
<proteinExistence type="predicted"/>
<evidence type="ECO:0000313" key="1">
    <source>
        <dbReference type="EMBL" id="KAE8346214.1"/>
    </source>
</evidence>
<reference evidence="1" key="1">
    <citation type="submission" date="2019-04" db="EMBL/GenBank/DDBJ databases">
        <title>Friends and foes A comparative genomics study of 23 Aspergillus species from section Flavi.</title>
        <authorList>
            <consortium name="DOE Joint Genome Institute"/>
            <person name="Kjaerbolling I."/>
            <person name="Vesth T."/>
            <person name="Frisvad J.C."/>
            <person name="Nybo J.L."/>
            <person name="Theobald S."/>
            <person name="Kildgaard S."/>
            <person name="Isbrandt T."/>
            <person name="Kuo A."/>
            <person name="Sato A."/>
            <person name="Lyhne E.K."/>
            <person name="Kogle M.E."/>
            <person name="Wiebenga A."/>
            <person name="Kun R.S."/>
            <person name="Lubbers R.J."/>
            <person name="Makela M.R."/>
            <person name="Barry K."/>
            <person name="Chovatia M."/>
            <person name="Clum A."/>
            <person name="Daum C."/>
            <person name="Haridas S."/>
            <person name="He G."/>
            <person name="LaButti K."/>
            <person name="Lipzen A."/>
            <person name="Mondo S."/>
            <person name="Riley R."/>
            <person name="Salamov A."/>
            <person name="Simmons B.A."/>
            <person name="Magnuson J.K."/>
            <person name="Henrissat B."/>
            <person name="Mortensen U.H."/>
            <person name="Larsen T.O."/>
            <person name="Devries R.P."/>
            <person name="Grigoriev I.V."/>
            <person name="Machida M."/>
            <person name="Baker S.E."/>
            <person name="Andersen M.R."/>
        </authorList>
    </citation>
    <scope>NUCLEOTIDE SEQUENCE</scope>
    <source>
        <strain evidence="1">CBS 117612</strain>
    </source>
</reference>
<dbReference type="EMBL" id="ML737117">
    <property type="protein sequence ID" value="KAE8346214.1"/>
    <property type="molecule type" value="Genomic_DNA"/>
</dbReference>
<protein>
    <submittedName>
        <fullName evidence="1">Uncharacterized protein</fullName>
    </submittedName>
</protein>
<sequence length="157" mass="17932">MAEHSPPLFPSVFYLGVERESYLELGRMYKANVLVTNICAAMMRKVLIVEAKRFPDNAVDGWHSQYDWGGVETQLSQNMNRARCQFGNVQTMYGTVTVGDMVRFYYKSMNTPVGILRPFTLPAGGNTVTLSVHTNRNEIHDILIAIEREISTYQNRY</sequence>